<reference evidence="1" key="1">
    <citation type="journal article" date="2015" name="Nature">
        <title>Complex archaea that bridge the gap between prokaryotes and eukaryotes.</title>
        <authorList>
            <person name="Spang A."/>
            <person name="Saw J.H."/>
            <person name="Jorgensen S.L."/>
            <person name="Zaremba-Niedzwiedzka K."/>
            <person name="Martijn J."/>
            <person name="Lind A.E."/>
            <person name="van Eijk R."/>
            <person name="Schleper C."/>
            <person name="Guy L."/>
            <person name="Ettema T.J."/>
        </authorList>
    </citation>
    <scope>NUCLEOTIDE SEQUENCE</scope>
</reference>
<gene>
    <name evidence="1" type="ORF">LCGC14_1299960</name>
</gene>
<organism evidence="1">
    <name type="scientific">marine sediment metagenome</name>
    <dbReference type="NCBI Taxonomy" id="412755"/>
    <lineage>
        <taxon>unclassified sequences</taxon>
        <taxon>metagenomes</taxon>
        <taxon>ecological metagenomes</taxon>
    </lineage>
</organism>
<accession>A0A0F9NSV8</accession>
<evidence type="ECO:0000313" key="1">
    <source>
        <dbReference type="EMBL" id="KKM84362.1"/>
    </source>
</evidence>
<sequence length="62" mass="7108">MSSQTERKLAFADCAQIPLHKGVETPNDVIKIEELKSMNVNFEAVARKLQEIQPYLKEWAGY</sequence>
<name>A0A0F9NSV8_9ZZZZ</name>
<dbReference type="AlphaFoldDB" id="A0A0F9NSV8"/>
<dbReference type="EMBL" id="LAZR01007579">
    <property type="protein sequence ID" value="KKM84362.1"/>
    <property type="molecule type" value="Genomic_DNA"/>
</dbReference>
<protein>
    <submittedName>
        <fullName evidence="1">Uncharacterized protein</fullName>
    </submittedName>
</protein>
<proteinExistence type="predicted"/>
<comment type="caution">
    <text evidence="1">The sequence shown here is derived from an EMBL/GenBank/DDBJ whole genome shotgun (WGS) entry which is preliminary data.</text>
</comment>